<reference evidence="5" key="4">
    <citation type="submission" date="2019-07" db="EMBL/GenBank/DDBJ databases">
        <authorList>
            <person name="Seetharam A."/>
            <person name="Woodhouse M."/>
            <person name="Cannon E."/>
        </authorList>
    </citation>
    <scope>NUCLEOTIDE SEQUENCE [LARGE SCALE GENOMIC DNA]</scope>
    <source>
        <strain evidence="5">cv. B73</strain>
    </source>
</reference>
<gene>
    <name evidence="5" type="primary">LOC100193868</name>
</gene>
<accession>B4FGK7</accession>
<evidence type="ECO:0000313" key="5">
    <source>
        <dbReference type="EnsemblPlants" id="Zm00001eb266070_P001"/>
    </source>
</evidence>
<name>B4FGK7_MAIZE</name>
<dbReference type="Proteomes" id="UP000007305">
    <property type="component" value="Chromosome 6"/>
</dbReference>
<dbReference type="KEGG" id="zma:100193868"/>
<organism evidence="3">
    <name type="scientific">Zea mays</name>
    <name type="common">Maize</name>
    <dbReference type="NCBI Taxonomy" id="4577"/>
    <lineage>
        <taxon>Eukaryota</taxon>
        <taxon>Viridiplantae</taxon>
        <taxon>Streptophyta</taxon>
        <taxon>Embryophyta</taxon>
        <taxon>Tracheophyta</taxon>
        <taxon>Spermatophyta</taxon>
        <taxon>Magnoliopsida</taxon>
        <taxon>Liliopsida</taxon>
        <taxon>Poales</taxon>
        <taxon>Poaceae</taxon>
        <taxon>PACMAD clade</taxon>
        <taxon>Panicoideae</taxon>
        <taxon>Andropogonodae</taxon>
        <taxon>Andropogoneae</taxon>
        <taxon>Tripsacinae</taxon>
        <taxon>Zea</taxon>
    </lineage>
</organism>
<feature type="signal peptide" evidence="2">
    <location>
        <begin position="1"/>
        <end position="33"/>
    </location>
</feature>
<sequence length="89" mass="9024">MTSNKNTAAARATATVAVLVLVAATLLATVANARPCLDGVLPPSTTSHGVVGDLLPRKIIPPSGPSDFWSPDDEPSPPPPAEATVDRGN</sequence>
<dbReference type="EMBL" id="EU968005">
    <property type="protein sequence ID" value="ACG40123.1"/>
    <property type="molecule type" value="mRNA"/>
</dbReference>
<dbReference type="Gramene" id="Zm00001eb266070_T001">
    <property type="protein sequence ID" value="Zm00001eb266070_P001"/>
    <property type="gene ID" value="Zm00001eb266070"/>
</dbReference>
<keyword evidence="2" id="KW-0732">Signal</keyword>
<evidence type="ECO:0000256" key="1">
    <source>
        <dbReference type="SAM" id="MobiDB-lite"/>
    </source>
</evidence>
<proteinExistence type="evidence at transcript level"/>
<protein>
    <submittedName>
        <fullName evidence="3 5">Uncharacterized protein</fullName>
    </submittedName>
</protein>
<dbReference type="EnsemblPlants" id="Zm00001eb266070_T001">
    <property type="protein sequence ID" value="Zm00001eb266070_P001"/>
    <property type="gene ID" value="Zm00001eb266070"/>
</dbReference>
<feature type="region of interest" description="Disordered" evidence="1">
    <location>
        <begin position="37"/>
        <end position="89"/>
    </location>
</feature>
<dbReference type="GeneID" id="100193868"/>
<reference evidence="4" key="1">
    <citation type="journal article" date="2009" name="Plant Mol. Biol.">
        <title>Insights into corn genes derived from large-scale cDNA sequencing.</title>
        <authorList>
            <person name="Alexandrov N.N."/>
            <person name="Brover V.V."/>
            <person name="Freidin S."/>
            <person name="Troukhan M.E."/>
            <person name="Tatarinova T.V."/>
            <person name="Zhang H."/>
            <person name="Swaller T.J."/>
            <person name="Lu Y.P."/>
            <person name="Bouck J."/>
            <person name="Flavell R.B."/>
            <person name="Feldmann K.A."/>
        </authorList>
    </citation>
    <scope>NUCLEOTIDE SEQUENCE</scope>
</reference>
<dbReference type="RefSeq" id="NP_001315576.1">
    <property type="nucleotide sequence ID" value="NM_001328647.1"/>
</dbReference>
<keyword evidence="6" id="KW-1185">Reference proteome</keyword>
<evidence type="ECO:0000313" key="6">
    <source>
        <dbReference type="Proteomes" id="UP000007305"/>
    </source>
</evidence>
<reference evidence="6" key="3">
    <citation type="journal article" date="2009" name="Science">
        <title>The B73 maize genome: complexity, diversity, and dynamics.</title>
        <authorList>
            <person name="Schnable P.S."/>
            <person name="Ware D."/>
            <person name="Fulton R.S."/>
            <person name="Stein J.C."/>
            <person name="Wei F."/>
            <person name="Pasternak S."/>
            <person name="Liang C."/>
            <person name="Zhang J."/>
            <person name="Fulton L."/>
            <person name="Graves T.A."/>
            <person name="Minx P."/>
            <person name="Reily A.D."/>
            <person name="Courtney L."/>
            <person name="Kruchowski S.S."/>
            <person name="Tomlinson C."/>
            <person name="Strong C."/>
            <person name="Delehaunty K."/>
            <person name="Fronick C."/>
            <person name="Courtney B."/>
            <person name="Rock S.M."/>
            <person name="Belter E."/>
            <person name="Du F."/>
            <person name="Kim K."/>
            <person name="Abbott R.M."/>
            <person name="Cotton M."/>
            <person name="Levy A."/>
            <person name="Marchetto P."/>
            <person name="Ochoa K."/>
            <person name="Jackson S.M."/>
            <person name="Gillam B."/>
            <person name="Chen W."/>
            <person name="Yan L."/>
            <person name="Higginbotham J."/>
            <person name="Cardenas M."/>
            <person name="Waligorski J."/>
            <person name="Applebaum E."/>
            <person name="Phelps L."/>
            <person name="Falcone J."/>
            <person name="Kanchi K."/>
            <person name="Thane T."/>
            <person name="Scimone A."/>
            <person name="Thane N."/>
            <person name="Henke J."/>
            <person name="Wang T."/>
            <person name="Ruppert J."/>
            <person name="Shah N."/>
            <person name="Rotter K."/>
            <person name="Hodges J."/>
            <person name="Ingenthron E."/>
            <person name="Cordes M."/>
            <person name="Kohlberg S."/>
            <person name="Sgro J."/>
            <person name="Delgado B."/>
            <person name="Mead K."/>
            <person name="Chinwalla A."/>
            <person name="Leonard S."/>
            <person name="Crouse K."/>
            <person name="Collura K."/>
            <person name="Kudrna D."/>
            <person name="Currie J."/>
            <person name="He R."/>
            <person name="Angelova A."/>
            <person name="Rajasekar S."/>
            <person name="Mueller T."/>
            <person name="Lomeli R."/>
            <person name="Scara G."/>
            <person name="Ko A."/>
            <person name="Delaney K."/>
            <person name="Wissotski M."/>
            <person name="Lopez G."/>
            <person name="Campos D."/>
            <person name="Braidotti M."/>
            <person name="Ashley E."/>
            <person name="Golser W."/>
            <person name="Kim H."/>
            <person name="Lee S."/>
            <person name="Lin J."/>
            <person name="Dujmic Z."/>
            <person name="Kim W."/>
            <person name="Talag J."/>
            <person name="Zuccolo A."/>
            <person name="Fan C."/>
            <person name="Sebastian A."/>
            <person name="Kramer M."/>
            <person name="Spiegel L."/>
            <person name="Nascimento L."/>
            <person name="Zutavern T."/>
            <person name="Miller B."/>
            <person name="Ambroise C."/>
            <person name="Muller S."/>
            <person name="Spooner W."/>
            <person name="Narechania A."/>
            <person name="Ren L."/>
            <person name="Wei S."/>
            <person name="Kumari S."/>
            <person name="Faga B."/>
            <person name="Levy M.J."/>
            <person name="McMahan L."/>
            <person name="Van Buren P."/>
            <person name="Vaughn M.W."/>
            <person name="Ying K."/>
            <person name="Yeh C.-T."/>
            <person name="Emrich S.J."/>
            <person name="Jia Y."/>
            <person name="Kalyanaraman A."/>
            <person name="Hsia A.-P."/>
            <person name="Barbazuk W.B."/>
            <person name="Baucom R.S."/>
            <person name="Brutnell T.P."/>
            <person name="Carpita N.C."/>
            <person name="Chaparro C."/>
            <person name="Chia J.-M."/>
            <person name="Deragon J.-M."/>
            <person name="Estill J.C."/>
            <person name="Fu Y."/>
            <person name="Jeddeloh J.A."/>
            <person name="Han Y."/>
            <person name="Lee H."/>
            <person name="Li P."/>
            <person name="Lisch D.R."/>
            <person name="Liu S."/>
            <person name="Liu Z."/>
            <person name="Nagel D.H."/>
            <person name="McCann M.C."/>
            <person name="SanMiguel P."/>
            <person name="Myers A.M."/>
            <person name="Nettleton D."/>
            <person name="Nguyen J."/>
            <person name="Penning B.W."/>
            <person name="Ponnala L."/>
            <person name="Schneider K.L."/>
            <person name="Schwartz D.C."/>
            <person name="Sharma A."/>
            <person name="Soderlund C."/>
            <person name="Springer N.M."/>
            <person name="Sun Q."/>
            <person name="Wang H."/>
            <person name="Waterman M."/>
            <person name="Westerman R."/>
            <person name="Wolfgruber T.K."/>
            <person name="Yang L."/>
            <person name="Yu Y."/>
            <person name="Zhang L."/>
            <person name="Zhou S."/>
            <person name="Zhu Q."/>
            <person name="Bennetzen J.L."/>
            <person name="Dawe R.K."/>
            <person name="Jiang J."/>
            <person name="Jiang N."/>
            <person name="Presting G.G."/>
            <person name="Wessler S.R."/>
            <person name="Aluru S."/>
            <person name="Martienssen R.A."/>
            <person name="Clifton S.W."/>
            <person name="McCombie W.R."/>
            <person name="Wing R.A."/>
            <person name="Wilson R.K."/>
        </authorList>
    </citation>
    <scope>NUCLEOTIDE SEQUENCE [LARGE SCALE GENOMIC DNA]</scope>
    <source>
        <strain evidence="6">cv. B73</strain>
    </source>
</reference>
<evidence type="ECO:0000313" key="3">
    <source>
        <dbReference type="EMBL" id="ACF81250.1"/>
    </source>
</evidence>
<dbReference type="AlphaFoldDB" id="B4FGK7"/>
<evidence type="ECO:0000313" key="4">
    <source>
        <dbReference type="EMBL" id="ACG40123.1"/>
    </source>
</evidence>
<reference evidence="5" key="5">
    <citation type="submission" date="2021-05" db="UniProtKB">
        <authorList>
            <consortium name="EnsemblPlants"/>
        </authorList>
    </citation>
    <scope>IDENTIFICATION</scope>
    <source>
        <strain evidence="5">cv. B73</strain>
    </source>
</reference>
<feature type="chain" id="PRO_5010824547" evidence="2">
    <location>
        <begin position="34"/>
        <end position="89"/>
    </location>
</feature>
<evidence type="ECO:0000256" key="2">
    <source>
        <dbReference type="SAM" id="SignalP"/>
    </source>
</evidence>
<reference evidence="3" key="2">
    <citation type="journal article" date="2009" name="PLoS Genet.">
        <title>Sequencing, mapping, and analysis of 27,455 maize full-length cDNAs.</title>
        <authorList>
            <person name="Soderlund C."/>
            <person name="Descour A."/>
            <person name="Kudrna D."/>
            <person name="Bomhoff M."/>
            <person name="Boyd L."/>
            <person name="Currie J."/>
            <person name="Angelova A."/>
            <person name="Collura K."/>
            <person name="Wissotski M."/>
            <person name="Ashley E."/>
            <person name="Morrow D."/>
            <person name="Fernandes J."/>
            <person name="Walbot V."/>
            <person name="Yu Y."/>
        </authorList>
    </citation>
    <scope>NUCLEOTIDE SEQUENCE</scope>
    <source>
        <strain evidence="3">B73</strain>
    </source>
</reference>
<dbReference type="EMBL" id="BT036245">
    <property type="protein sequence ID" value="ACF81250.1"/>
    <property type="molecule type" value="mRNA"/>
</dbReference>